<dbReference type="PROSITE" id="PS51189">
    <property type="entry name" value="FAT"/>
    <property type="match status" value="1"/>
</dbReference>
<dbReference type="PROSITE" id="PS00915">
    <property type="entry name" value="PI3_4_KINASE_1"/>
    <property type="match status" value="1"/>
</dbReference>
<evidence type="ECO:0000313" key="14">
    <source>
        <dbReference type="Proteomes" id="UP001642483"/>
    </source>
</evidence>
<dbReference type="Pfam" id="PF02259">
    <property type="entry name" value="FAT"/>
    <property type="match status" value="1"/>
</dbReference>
<dbReference type="InterPro" id="IPR057564">
    <property type="entry name" value="HEAT_ATR"/>
</dbReference>
<dbReference type="PANTHER" id="PTHR11139">
    <property type="entry name" value="ATAXIA TELANGIECTASIA MUTATED ATM -RELATED"/>
    <property type="match status" value="1"/>
</dbReference>
<dbReference type="PANTHER" id="PTHR11139:SF9">
    <property type="entry name" value="SERINE_THREONINE-PROTEIN KINASE MTOR"/>
    <property type="match status" value="1"/>
</dbReference>
<evidence type="ECO:0000259" key="12">
    <source>
        <dbReference type="PROSITE" id="PS51190"/>
    </source>
</evidence>
<proteinExistence type="inferred from homology"/>
<feature type="compositionally biased region" description="Acidic residues" evidence="9">
    <location>
        <begin position="301"/>
        <end position="315"/>
    </location>
</feature>
<dbReference type="InterPro" id="IPR009076">
    <property type="entry name" value="FRB_dom"/>
</dbReference>
<dbReference type="SMART" id="SM01343">
    <property type="entry name" value="FATC"/>
    <property type="match status" value="1"/>
</dbReference>
<dbReference type="SMART" id="SM01345">
    <property type="entry name" value="Rapamycin_bind"/>
    <property type="match status" value="1"/>
</dbReference>
<dbReference type="SUPFAM" id="SSF47212">
    <property type="entry name" value="FKBP12-rapamycin-binding domain of FKBP-rapamycin-associated protein (FRAP)"/>
    <property type="match status" value="1"/>
</dbReference>
<dbReference type="SMART" id="SM00146">
    <property type="entry name" value="PI3Kc"/>
    <property type="match status" value="1"/>
</dbReference>
<protein>
    <recommendedName>
        <fullName evidence="2">non-specific serine/threonine protein kinase</fullName>
        <ecNumber evidence="2">2.7.11.1</ecNumber>
    </recommendedName>
</protein>
<dbReference type="PROSITE" id="PS51190">
    <property type="entry name" value="FATC"/>
    <property type="match status" value="1"/>
</dbReference>
<evidence type="ECO:0000256" key="1">
    <source>
        <dbReference type="ARBA" id="ARBA00011031"/>
    </source>
</evidence>
<dbReference type="Pfam" id="PF02260">
    <property type="entry name" value="FATC"/>
    <property type="match status" value="1"/>
</dbReference>
<dbReference type="InterPro" id="IPR036940">
    <property type="entry name" value="PI3/4_kinase_cat_sf"/>
</dbReference>
<evidence type="ECO:0000259" key="11">
    <source>
        <dbReference type="PROSITE" id="PS51189"/>
    </source>
</evidence>
<evidence type="ECO:0000256" key="7">
    <source>
        <dbReference type="ARBA" id="ARBA00022840"/>
    </source>
</evidence>
<keyword evidence="3" id="KW-0808">Transferase</keyword>
<dbReference type="EMBL" id="CAWYQH010000013">
    <property type="protein sequence ID" value="CAK8674526.1"/>
    <property type="molecule type" value="Genomic_DNA"/>
</dbReference>
<dbReference type="Proteomes" id="UP001642483">
    <property type="component" value="Unassembled WGS sequence"/>
</dbReference>
<comment type="caution">
    <text evidence="13">The sequence shown here is derived from an EMBL/GenBank/DDBJ whole genome shotgun (WGS) entry which is preliminary data.</text>
</comment>
<evidence type="ECO:0000256" key="5">
    <source>
        <dbReference type="ARBA" id="ARBA00022741"/>
    </source>
</evidence>
<feature type="domain" description="PI3K/PI4K catalytic" evidence="10">
    <location>
        <begin position="621"/>
        <end position="933"/>
    </location>
</feature>
<dbReference type="InterPro" id="IPR050517">
    <property type="entry name" value="DDR_Repair_Kinase"/>
</dbReference>
<dbReference type="EC" id="2.7.11.1" evidence="2"/>
<dbReference type="Gene3D" id="1.10.1070.11">
    <property type="entry name" value="Phosphatidylinositol 3-/4-kinase, catalytic domain"/>
    <property type="match status" value="1"/>
</dbReference>
<comment type="catalytic activity">
    <reaction evidence="8">
        <text>L-seryl-[protein] + ATP = O-phospho-L-seryl-[protein] + ADP + H(+)</text>
        <dbReference type="Rhea" id="RHEA:17989"/>
        <dbReference type="Rhea" id="RHEA-COMP:9863"/>
        <dbReference type="Rhea" id="RHEA-COMP:11604"/>
        <dbReference type="ChEBI" id="CHEBI:15378"/>
        <dbReference type="ChEBI" id="CHEBI:29999"/>
        <dbReference type="ChEBI" id="CHEBI:30616"/>
        <dbReference type="ChEBI" id="CHEBI:83421"/>
        <dbReference type="ChEBI" id="CHEBI:456216"/>
        <dbReference type="EC" id="2.7.11.1"/>
    </reaction>
</comment>
<dbReference type="InterPro" id="IPR014009">
    <property type="entry name" value="PIK_FAT"/>
</dbReference>
<keyword evidence="6" id="KW-0418">Kinase</keyword>
<evidence type="ECO:0000313" key="13">
    <source>
        <dbReference type="EMBL" id="CAK8674526.1"/>
    </source>
</evidence>
<feature type="domain" description="FAT" evidence="11">
    <location>
        <begin position="7"/>
        <end position="447"/>
    </location>
</feature>
<keyword evidence="5" id="KW-0547">Nucleotide-binding</keyword>
<dbReference type="Pfam" id="PF08771">
    <property type="entry name" value="FRB_dom"/>
    <property type="match status" value="1"/>
</dbReference>
<reference evidence="13 14" key="1">
    <citation type="submission" date="2024-02" db="EMBL/GenBank/DDBJ databases">
        <authorList>
            <person name="Daric V."/>
            <person name="Darras S."/>
        </authorList>
    </citation>
    <scope>NUCLEOTIDE SEQUENCE [LARGE SCALE GENOMIC DNA]</scope>
</reference>
<feature type="domain" description="FATC" evidence="12">
    <location>
        <begin position="960"/>
        <end position="992"/>
    </location>
</feature>
<keyword evidence="4" id="KW-0677">Repeat</keyword>
<evidence type="ECO:0000256" key="3">
    <source>
        <dbReference type="ARBA" id="ARBA00022679"/>
    </source>
</evidence>
<organism evidence="13 14">
    <name type="scientific">Clavelina lepadiformis</name>
    <name type="common">Light-bulb sea squirt</name>
    <name type="synonym">Ascidia lepadiformis</name>
    <dbReference type="NCBI Taxonomy" id="159417"/>
    <lineage>
        <taxon>Eukaryota</taxon>
        <taxon>Metazoa</taxon>
        <taxon>Chordata</taxon>
        <taxon>Tunicata</taxon>
        <taxon>Ascidiacea</taxon>
        <taxon>Aplousobranchia</taxon>
        <taxon>Clavelinidae</taxon>
        <taxon>Clavelina</taxon>
    </lineage>
</organism>
<dbReference type="InterPro" id="IPR036738">
    <property type="entry name" value="FRB_sf"/>
</dbReference>
<evidence type="ECO:0000259" key="10">
    <source>
        <dbReference type="PROSITE" id="PS50290"/>
    </source>
</evidence>
<dbReference type="PROSITE" id="PS50290">
    <property type="entry name" value="PI3_4_KINASE_3"/>
    <property type="match status" value="1"/>
</dbReference>
<comment type="similarity">
    <text evidence="1">Belongs to the PI3/PI4-kinase family.</text>
</comment>
<feature type="compositionally biased region" description="Basic and acidic residues" evidence="9">
    <location>
        <begin position="291"/>
        <end position="300"/>
    </location>
</feature>
<name>A0ABP0F6T1_CLALP</name>
<keyword evidence="7" id="KW-0067">ATP-binding</keyword>
<dbReference type="InterPro" id="IPR011009">
    <property type="entry name" value="Kinase-like_dom_sf"/>
</dbReference>
<keyword evidence="14" id="KW-1185">Reference proteome</keyword>
<dbReference type="Pfam" id="PF23593">
    <property type="entry name" value="HEAT_ATR"/>
    <property type="match status" value="1"/>
</dbReference>
<gene>
    <name evidence="13" type="ORF">CVLEPA_LOCUS4223</name>
</gene>
<dbReference type="Pfam" id="PF00454">
    <property type="entry name" value="PI3_PI4_kinase"/>
    <property type="match status" value="1"/>
</dbReference>
<dbReference type="InterPro" id="IPR003151">
    <property type="entry name" value="PIK-rel_kinase_FAT"/>
</dbReference>
<dbReference type="InterPro" id="IPR000403">
    <property type="entry name" value="PI3/4_kinase_cat_dom"/>
</dbReference>
<dbReference type="Gene3D" id="3.30.1010.10">
    <property type="entry name" value="Phosphatidylinositol 3-kinase Catalytic Subunit, Chain A, domain 4"/>
    <property type="match status" value="1"/>
</dbReference>
<dbReference type="CDD" id="cd05169">
    <property type="entry name" value="PIKKc_TOR"/>
    <property type="match status" value="1"/>
</dbReference>
<evidence type="ECO:0000256" key="6">
    <source>
        <dbReference type="ARBA" id="ARBA00022777"/>
    </source>
</evidence>
<feature type="region of interest" description="Disordered" evidence="9">
    <location>
        <begin position="291"/>
        <end position="321"/>
    </location>
</feature>
<evidence type="ECO:0000256" key="8">
    <source>
        <dbReference type="ARBA" id="ARBA00048679"/>
    </source>
</evidence>
<sequence>MTDRYIALSSTSTVITSHKPWSHFLETLLKHHNTISQCISEAREILDSELTALAGESHSRAYPALVNCQLLAELEEVIHYKLMPDRREIIRQSWWDRLQGCQRQLEDWQRIIQARSLVVSPHEDMRTLLKFASLCMKSGRQMLAQKTLVKLLEVDPSQEPLKQLPTTYPYVSFAYIKHIWKQNKKKDALEKMHKFVANIQNVPHTLSDLEQRNELKHLLSRCFLKLGQWHQDVHGIDDATIPQIIKFHMLSTEQDRTWYKAWHSWAVVNFECVLFYKNKMDLLNEATPQKEESFFERGSNEEEEDSCPSESEVSDIESPPPNKPIVIASKSEAQKHDFTSTILKFAVPSVQGFFHSISLSQGNSLQDTLRVLTLWFEYGHWPALHDVLVEGIKSIQIENWLQVIPQLIARIDTPKSLVSLINHQLLTDIGKHHPQALIYPLAVASKSVIPMRNQAANKILTKMCDHSNALVQQAIMVSEELIRVAILWHELWHEGLEEASRLYFGEHNVRLMLNTLEPLHTMLEKGPQTMKEVSFNQAYGRDLQEAQDWCRKFTQSGNIKDLNQAWDLYYHVFRRISKQLPQLTTIELQYVSPKLLMCKDLDLAVPGTYDPHRPIVRIRTIQHTLQVITSKQRPRKLSIKGGNGKEYTFLLKGHEDLRQDERVMQLFGLVNTLLATDQTCSRKNLSIHRFSVVPLSTNSGLIGWVPNCDTLHTLIRDYRDKKKILLNIEHRIMLRMAPDYDHLTLMQKVEVFEHAINNTAGDDLAKLLWLKSPTSEAWFDRRTNYTRSLAVMSMVGHVLGLGDRHPSNLMLDRISGKVLHIDFGDCFEVAMAREKFPEKIPFRLTRMLTNAMEVTGIEGNYKHTCHIVMSVLRQHRESVLAVLEAFVYDPLLNWRLVDNNNEHNTTRGGEGGVESFASTLAATAQTPAEGGARPEVLNKKALVIVNRVRDKLTGCDFTSEPMDIPNQVNLLIAQATSHENLCQCYIGWCPFW</sequence>
<evidence type="ECO:0000256" key="2">
    <source>
        <dbReference type="ARBA" id="ARBA00012513"/>
    </source>
</evidence>
<dbReference type="PROSITE" id="PS00916">
    <property type="entry name" value="PI3_4_KINASE_2"/>
    <property type="match status" value="1"/>
</dbReference>
<dbReference type="Gene3D" id="1.20.120.150">
    <property type="entry name" value="FKBP12-rapamycin binding domain"/>
    <property type="match status" value="1"/>
</dbReference>
<dbReference type="InterPro" id="IPR018936">
    <property type="entry name" value="PI3/4_kinase_CS"/>
</dbReference>
<evidence type="ECO:0000256" key="9">
    <source>
        <dbReference type="SAM" id="MobiDB-lite"/>
    </source>
</evidence>
<dbReference type="InterPro" id="IPR026683">
    <property type="entry name" value="TOR_cat"/>
</dbReference>
<dbReference type="InterPro" id="IPR003152">
    <property type="entry name" value="FATC_dom"/>
</dbReference>
<evidence type="ECO:0000256" key="4">
    <source>
        <dbReference type="ARBA" id="ARBA00022737"/>
    </source>
</evidence>
<dbReference type="SUPFAM" id="SSF56112">
    <property type="entry name" value="Protein kinase-like (PK-like)"/>
    <property type="match status" value="1"/>
</dbReference>
<accession>A0ABP0F6T1</accession>